<organism evidence="1">
    <name type="scientific">Myoviridae sp. ct1IL4</name>
    <dbReference type="NCBI Taxonomy" id="2825019"/>
    <lineage>
        <taxon>Viruses</taxon>
        <taxon>Duplodnaviria</taxon>
        <taxon>Heunggongvirae</taxon>
        <taxon>Uroviricota</taxon>
        <taxon>Caudoviricetes</taxon>
    </lineage>
</organism>
<evidence type="ECO:0000313" key="1">
    <source>
        <dbReference type="EMBL" id="DAE14906.1"/>
    </source>
</evidence>
<protein>
    <submittedName>
        <fullName evidence="1">Inhibitor of TRAP, regulated by-TRAP, AT, TRAP, tryptophan RNA-binding</fullName>
    </submittedName>
</protein>
<reference evidence="1" key="1">
    <citation type="journal article" date="2021" name="Proc. Natl. Acad. Sci. U.S.A.">
        <title>A Catalog of Tens of Thousands of Viruses from Human Metagenomes Reveals Hidden Associations with Chronic Diseases.</title>
        <authorList>
            <person name="Tisza M.J."/>
            <person name="Buck C.B."/>
        </authorList>
    </citation>
    <scope>NUCLEOTIDE SEQUENCE</scope>
    <source>
        <strain evidence="1">Ct1IL4</strain>
    </source>
</reference>
<proteinExistence type="predicted"/>
<dbReference type="EMBL" id="BK015596">
    <property type="protein sequence ID" value="DAE14906.1"/>
    <property type="molecule type" value="Genomic_DNA"/>
</dbReference>
<name>A0A8S5Q7H8_9CAUD</name>
<sequence length="91" mass="10334">MDSDTIRNDRGMSKQQHALLIQPPLFPKECPVERVEFGGFPCSYCHGNGWFWGVDDYGERIKQDCPVCKGNKRLKAVVTVNWTADDSSNNQ</sequence>
<dbReference type="Gene3D" id="6.20.20.10">
    <property type="match status" value="1"/>
</dbReference>
<accession>A0A8S5Q7H8</accession>